<dbReference type="Pfam" id="PF13472">
    <property type="entry name" value="Lipase_GDSL_2"/>
    <property type="match status" value="1"/>
</dbReference>
<evidence type="ECO:0000256" key="1">
    <source>
        <dbReference type="SAM" id="MobiDB-lite"/>
    </source>
</evidence>
<sequence>MRTTPGPLQHLATEPRPWGTYIALGDSFTEGMCDDDGPAAGEFRGWADRLATMLAATAPAPGTTPDGSPEPGFRYANLAVRGRKLADVAGPQTEAALRLVEQARRERPGTPVLVSIVGGGNDILRPRADIDALAAGLEGAIARLRATGAEVLLVTPTDPAGAPLISATRGRVGQYIAHLLGIASRHGCHLCSQWSLDFLKDWRMWGEDRIHMTPEGHRRVALAAHAALGFPEADGGAFREPLEVSQAPVKTWAEHREWTRTHLGPWVRRRVTGRSSGDGRTGKLTALTPWPPA</sequence>
<dbReference type="PANTHER" id="PTHR43784:SF2">
    <property type="entry name" value="GDSL-LIKE LIPASE_ACYLHYDROLASE, PUTATIVE (AFU_ORTHOLOGUE AFUA_2G00820)-RELATED"/>
    <property type="match status" value="1"/>
</dbReference>
<dbReference type="RefSeq" id="WP_234994261.1">
    <property type="nucleotide sequence ID" value="NZ_FYEZ01000001.1"/>
</dbReference>
<proteinExistence type="predicted"/>
<dbReference type="Gene3D" id="3.40.50.1110">
    <property type="entry name" value="SGNH hydrolase"/>
    <property type="match status" value="1"/>
</dbReference>
<gene>
    <name evidence="3" type="ORF">SAMN05445756_0861</name>
</gene>
<dbReference type="InterPro" id="IPR053140">
    <property type="entry name" value="GDSL_Rv0518-like"/>
</dbReference>
<dbReference type="CDD" id="cd01832">
    <property type="entry name" value="SGNH_hydrolase_like_1"/>
    <property type="match status" value="1"/>
</dbReference>
<name>A0A212TB47_9MICO</name>
<reference evidence="3 4" key="1">
    <citation type="submission" date="2017-06" db="EMBL/GenBank/DDBJ databases">
        <authorList>
            <person name="Kim H.J."/>
            <person name="Triplett B.A."/>
        </authorList>
    </citation>
    <scope>NUCLEOTIDE SEQUENCE [LARGE SCALE GENOMIC DNA]</scope>
    <source>
        <strain evidence="3 4">DSM 22179</strain>
    </source>
</reference>
<feature type="region of interest" description="Disordered" evidence="1">
    <location>
        <begin position="270"/>
        <end position="293"/>
    </location>
</feature>
<protein>
    <submittedName>
        <fullName evidence="3">Lysophospholipase L1</fullName>
    </submittedName>
</protein>
<organism evidence="3 4">
    <name type="scientific">Kytococcus aerolatus</name>
    <dbReference type="NCBI Taxonomy" id="592308"/>
    <lineage>
        <taxon>Bacteria</taxon>
        <taxon>Bacillati</taxon>
        <taxon>Actinomycetota</taxon>
        <taxon>Actinomycetes</taxon>
        <taxon>Micrococcales</taxon>
        <taxon>Kytococcaceae</taxon>
        <taxon>Kytococcus</taxon>
    </lineage>
</organism>
<dbReference type="InterPro" id="IPR013830">
    <property type="entry name" value="SGNH_hydro"/>
</dbReference>
<dbReference type="Proteomes" id="UP000198122">
    <property type="component" value="Unassembled WGS sequence"/>
</dbReference>
<accession>A0A212TB47</accession>
<feature type="domain" description="SGNH hydrolase-type esterase" evidence="2">
    <location>
        <begin position="23"/>
        <end position="219"/>
    </location>
</feature>
<dbReference type="PANTHER" id="PTHR43784">
    <property type="entry name" value="GDSL-LIKE LIPASE/ACYLHYDROLASE, PUTATIVE (AFU_ORTHOLOGUE AFUA_2G00820)-RELATED"/>
    <property type="match status" value="1"/>
</dbReference>
<dbReference type="EMBL" id="FYEZ01000001">
    <property type="protein sequence ID" value="SNC63225.1"/>
    <property type="molecule type" value="Genomic_DNA"/>
</dbReference>
<dbReference type="AlphaFoldDB" id="A0A212TB47"/>
<evidence type="ECO:0000313" key="3">
    <source>
        <dbReference type="EMBL" id="SNC63225.1"/>
    </source>
</evidence>
<keyword evidence="4" id="KW-1185">Reference proteome</keyword>
<evidence type="ECO:0000313" key="4">
    <source>
        <dbReference type="Proteomes" id="UP000198122"/>
    </source>
</evidence>
<evidence type="ECO:0000259" key="2">
    <source>
        <dbReference type="Pfam" id="PF13472"/>
    </source>
</evidence>
<dbReference type="InterPro" id="IPR036514">
    <property type="entry name" value="SGNH_hydro_sf"/>
</dbReference>
<dbReference type="SUPFAM" id="SSF52266">
    <property type="entry name" value="SGNH hydrolase"/>
    <property type="match status" value="1"/>
</dbReference>